<dbReference type="PANTHER" id="PTHR44259:SF15">
    <property type="entry name" value="F-BOX PROTEIN KIB2-RELATED"/>
    <property type="match status" value="1"/>
</dbReference>
<proteinExistence type="predicted"/>
<comment type="caution">
    <text evidence="3">The sequence shown here is derived from an EMBL/GenBank/DDBJ whole genome shotgun (WGS) entry which is preliminary data.</text>
</comment>
<dbReference type="InterPro" id="IPR005174">
    <property type="entry name" value="KIB1-4_b-propeller"/>
</dbReference>
<dbReference type="InterPro" id="IPR050942">
    <property type="entry name" value="F-box_BR-signaling"/>
</dbReference>
<evidence type="ECO:0000313" key="3">
    <source>
        <dbReference type="EMBL" id="TXG71941.1"/>
    </source>
</evidence>
<feature type="domain" description="KIB1-4 beta-propeller" evidence="1">
    <location>
        <begin position="64"/>
        <end position="118"/>
    </location>
</feature>
<feature type="domain" description="KIB1-4 beta-propeller" evidence="1">
    <location>
        <begin position="124"/>
        <end position="225"/>
    </location>
</feature>
<dbReference type="OrthoDB" id="904034at2759"/>
<sequence>MAHVHWSDLPIDILNIILKKLKDPCDVYRCGLVCVLWKYVVTTILPPFLLLSNVGTLIRKRSQTNETHEIFLPEVDTCLISSSSFGWLLTIRFNQPDEVHLLNPFTRDRIQLPSVREFIHSLKDGLAFCRPDDKYWKYFQDFGGSLEDAVLYKGEFYAVNYLGHIFHLDCNIPAARKVLGQLPIEFLQCEHHIFLVELDGNLLLVVRYALSRFEVYEFNWVEKVWIKE</sequence>
<protein>
    <submittedName>
        <fullName evidence="3">Uncharacterized protein</fullName>
    </submittedName>
</protein>
<dbReference type="AlphaFoldDB" id="A0A5C7IRP8"/>
<dbReference type="InterPro" id="IPR036047">
    <property type="entry name" value="F-box-like_dom_sf"/>
</dbReference>
<dbReference type="EMBL" id="VAHF01000001">
    <property type="protein sequence ID" value="TXG71941.1"/>
    <property type="molecule type" value="Genomic_DNA"/>
</dbReference>
<dbReference type="Gene3D" id="1.20.1280.50">
    <property type="match status" value="1"/>
</dbReference>
<reference evidence="4" key="1">
    <citation type="journal article" date="2019" name="Gigascience">
        <title>De novo genome assembly of the endangered Acer yangbiense, a plant species with extremely small populations endemic to Yunnan Province, China.</title>
        <authorList>
            <person name="Yang J."/>
            <person name="Wariss H.M."/>
            <person name="Tao L."/>
            <person name="Zhang R."/>
            <person name="Yun Q."/>
            <person name="Hollingsworth P."/>
            <person name="Dao Z."/>
            <person name="Luo G."/>
            <person name="Guo H."/>
            <person name="Ma Y."/>
            <person name="Sun W."/>
        </authorList>
    </citation>
    <scope>NUCLEOTIDE SEQUENCE [LARGE SCALE GENOMIC DNA]</scope>
    <source>
        <strain evidence="4">cv. Malutang</strain>
    </source>
</reference>
<feature type="domain" description="F-box" evidence="2">
    <location>
        <begin position="6"/>
        <end position="41"/>
    </location>
</feature>
<accession>A0A5C7IRP8</accession>
<evidence type="ECO:0000313" key="4">
    <source>
        <dbReference type="Proteomes" id="UP000323000"/>
    </source>
</evidence>
<dbReference type="SUPFAM" id="SSF81383">
    <property type="entry name" value="F-box domain"/>
    <property type="match status" value="1"/>
</dbReference>
<gene>
    <name evidence="3" type="ORF">EZV62_000520</name>
</gene>
<name>A0A5C7IRP8_9ROSI</name>
<organism evidence="3 4">
    <name type="scientific">Acer yangbiense</name>
    <dbReference type="NCBI Taxonomy" id="1000413"/>
    <lineage>
        <taxon>Eukaryota</taxon>
        <taxon>Viridiplantae</taxon>
        <taxon>Streptophyta</taxon>
        <taxon>Embryophyta</taxon>
        <taxon>Tracheophyta</taxon>
        <taxon>Spermatophyta</taxon>
        <taxon>Magnoliopsida</taxon>
        <taxon>eudicotyledons</taxon>
        <taxon>Gunneridae</taxon>
        <taxon>Pentapetalae</taxon>
        <taxon>rosids</taxon>
        <taxon>malvids</taxon>
        <taxon>Sapindales</taxon>
        <taxon>Sapindaceae</taxon>
        <taxon>Hippocastanoideae</taxon>
        <taxon>Acereae</taxon>
        <taxon>Acer</taxon>
    </lineage>
</organism>
<dbReference type="Pfam" id="PF12937">
    <property type="entry name" value="F-box-like"/>
    <property type="match status" value="1"/>
</dbReference>
<evidence type="ECO:0000259" key="1">
    <source>
        <dbReference type="Pfam" id="PF03478"/>
    </source>
</evidence>
<dbReference type="InterPro" id="IPR001810">
    <property type="entry name" value="F-box_dom"/>
</dbReference>
<evidence type="ECO:0000259" key="2">
    <source>
        <dbReference type="Pfam" id="PF12937"/>
    </source>
</evidence>
<keyword evidence="4" id="KW-1185">Reference proteome</keyword>
<dbReference type="Proteomes" id="UP000323000">
    <property type="component" value="Chromosome 1"/>
</dbReference>
<dbReference type="PANTHER" id="PTHR44259">
    <property type="entry name" value="OS07G0183000 PROTEIN-RELATED"/>
    <property type="match status" value="1"/>
</dbReference>
<dbReference type="Pfam" id="PF03478">
    <property type="entry name" value="Beta-prop_KIB1-4"/>
    <property type="match status" value="2"/>
</dbReference>
<dbReference type="CDD" id="cd09917">
    <property type="entry name" value="F-box_SF"/>
    <property type="match status" value="1"/>
</dbReference>